<dbReference type="GO" id="GO:0042545">
    <property type="term" value="P:cell wall modification"/>
    <property type="evidence" value="ECO:0007669"/>
    <property type="project" value="InterPro"/>
</dbReference>
<keyword evidence="6" id="KW-1185">Reference proteome</keyword>
<dbReference type="Proteomes" id="UP000026960">
    <property type="component" value="Chromosome 5"/>
</dbReference>
<dbReference type="Gene3D" id="2.160.20.10">
    <property type="entry name" value="Single-stranded right-handed beta-helix, Pectin lyase-like"/>
    <property type="match status" value="1"/>
</dbReference>
<feature type="domain" description="Pectinesterase catalytic" evidence="4">
    <location>
        <begin position="4"/>
        <end position="76"/>
    </location>
</feature>
<protein>
    <submittedName>
        <fullName evidence="5">Pectinesterase</fullName>
    </submittedName>
</protein>
<dbReference type="STRING" id="65489.A0A0D3G4C0"/>
<reference evidence="5" key="2">
    <citation type="submission" date="2015-03" db="UniProtKB">
        <authorList>
            <consortium name="EnsemblPlants"/>
        </authorList>
    </citation>
    <scope>IDENTIFICATION</scope>
</reference>
<keyword evidence="3" id="KW-0063">Aspartyl esterase</keyword>
<dbReference type="SUPFAM" id="SSF51126">
    <property type="entry name" value="Pectin lyase-like"/>
    <property type="match status" value="1"/>
</dbReference>
<dbReference type="InterPro" id="IPR011050">
    <property type="entry name" value="Pectin_lyase_fold/virulence"/>
</dbReference>
<dbReference type="Pfam" id="PF01095">
    <property type="entry name" value="Pectinesterase"/>
    <property type="match status" value="1"/>
</dbReference>
<comment type="pathway">
    <text evidence="1">Glycan metabolism; pectin degradation; 2-dehydro-3-deoxy-D-gluconate from pectin: step 1/5.</text>
</comment>
<dbReference type="GO" id="GO:0045490">
    <property type="term" value="P:pectin catabolic process"/>
    <property type="evidence" value="ECO:0007669"/>
    <property type="project" value="UniProtKB-UniPathway"/>
</dbReference>
<evidence type="ECO:0000256" key="1">
    <source>
        <dbReference type="ARBA" id="ARBA00005184"/>
    </source>
</evidence>
<dbReference type="PaxDb" id="65489-OBART05G06660.1"/>
<evidence type="ECO:0000313" key="6">
    <source>
        <dbReference type="Proteomes" id="UP000026960"/>
    </source>
</evidence>
<dbReference type="GO" id="GO:0030599">
    <property type="term" value="F:pectinesterase activity"/>
    <property type="evidence" value="ECO:0007669"/>
    <property type="project" value="InterPro"/>
</dbReference>
<organism evidence="5">
    <name type="scientific">Oryza barthii</name>
    <dbReference type="NCBI Taxonomy" id="65489"/>
    <lineage>
        <taxon>Eukaryota</taxon>
        <taxon>Viridiplantae</taxon>
        <taxon>Streptophyta</taxon>
        <taxon>Embryophyta</taxon>
        <taxon>Tracheophyta</taxon>
        <taxon>Spermatophyta</taxon>
        <taxon>Magnoliopsida</taxon>
        <taxon>Liliopsida</taxon>
        <taxon>Poales</taxon>
        <taxon>Poaceae</taxon>
        <taxon>BOP clade</taxon>
        <taxon>Oryzoideae</taxon>
        <taxon>Oryzeae</taxon>
        <taxon>Oryzinae</taxon>
        <taxon>Oryza</taxon>
    </lineage>
</organism>
<dbReference type="PANTHER" id="PTHR31707">
    <property type="entry name" value="PECTINESTERASE"/>
    <property type="match status" value="1"/>
</dbReference>
<dbReference type="AlphaFoldDB" id="A0A0D3G4C0"/>
<sequence length="94" mass="10828">MQVVLQNCLIQLQKPMGNQVAGGTGLHNRTVAPHPDLEKVNLTYMARPWKEYSRTIFVQNELGALVVGWLEWKEEERQEGQNDMWAPNGQWVPQ</sequence>
<dbReference type="UniPathway" id="UPA00545">
    <property type="reaction ID" value="UER00823"/>
</dbReference>
<dbReference type="EnsemblPlants" id="OBART05G06660.1">
    <property type="protein sequence ID" value="OBART05G06660.1"/>
    <property type="gene ID" value="OBART05G06660"/>
</dbReference>
<accession>A0A0D3G4C0</accession>
<evidence type="ECO:0000256" key="3">
    <source>
        <dbReference type="ARBA" id="ARBA00023085"/>
    </source>
</evidence>
<dbReference type="InterPro" id="IPR000070">
    <property type="entry name" value="Pectinesterase_cat"/>
</dbReference>
<dbReference type="Gramene" id="OBART05G06660.1">
    <property type="protein sequence ID" value="OBART05G06660.1"/>
    <property type="gene ID" value="OBART05G06660"/>
</dbReference>
<proteinExistence type="predicted"/>
<evidence type="ECO:0000259" key="4">
    <source>
        <dbReference type="Pfam" id="PF01095"/>
    </source>
</evidence>
<name>A0A0D3G4C0_9ORYZ</name>
<dbReference type="InterPro" id="IPR012334">
    <property type="entry name" value="Pectin_lyas_fold"/>
</dbReference>
<dbReference type="HOGENOM" id="CLU_179590_0_0_1"/>
<evidence type="ECO:0000256" key="2">
    <source>
        <dbReference type="ARBA" id="ARBA00022801"/>
    </source>
</evidence>
<reference evidence="5" key="1">
    <citation type="journal article" date="2009" name="Rice">
        <title>De Novo Next Generation Sequencing of Plant Genomes.</title>
        <authorList>
            <person name="Rounsley S."/>
            <person name="Marri P.R."/>
            <person name="Yu Y."/>
            <person name="He R."/>
            <person name="Sisneros N."/>
            <person name="Goicoechea J.L."/>
            <person name="Lee S.J."/>
            <person name="Angelova A."/>
            <person name="Kudrna D."/>
            <person name="Luo M."/>
            <person name="Affourtit J."/>
            <person name="Desany B."/>
            <person name="Knight J."/>
            <person name="Niazi F."/>
            <person name="Egholm M."/>
            <person name="Wing R.A."/>
        </authorList>
    </citation>
    <scope>NUCLEOTIDE SEQUENCE [LARGE SCALE GENOMIC DNA]</scope>
    <source>
        <strain evidence="5">cv. IRGC 105608</strain>
    </source>
</reference>
<evidence type="ECO:0000313" key="5">
    <source>
        <dbReference type="EnsemblPlants" id="OBART05G06660.1"/>
    </source>
</evidence>
<keyword evidence="2" id="KW-0378">Hydrolase</keyword>